<dbReference type="Proteomes" id="UP000031668">
    <property type="component" value="Unassembled WGS sequence"/>
</dbReference>
<keyword evidence="2" id="KW-1185">Reference proteome</keyword>
<dbReference type="EMBL" id="JWZT01004976">
    <property type="protein sequence ID" value="KII62457.1"/>
    <property type="molecule type" value="Genomic_DNA"/>
</dbReference>
<proteinExistence type="predicted"/>
<reference evidence="1 2" key="1">
    <citation type="journal article" date="2014" name="Genome Biol. Evol.">
        <title>The genome of the myxosporean Thelohanellus kitauei shows adaptations to nutrient acquisition within its fish host.</title>
        <authorList>
            <person name="Yang Y."/>
            <person name="Xiong J."/>
            <person name="Zhou Z."/>
            <person name="Huo F."/>
            <person name="Miao W."/>
            <person name="Ran C."/>
            <person name="Liu Y."/>
            <person name="Zhang J."/>
            <person name="Feng J."/>
            <person name="Wang M."/>
            <person name="Wang M."/>
            <person name="Wang L."/>
            <person name="Yao B."/>
        </authorList>
    </citation>
    <scope>NUCLEOTIDE SEQUENCE [LARGE SCALE GENOMIC DNA]</scope>
    <source>
        <strain evidence="1">Wuqing</strain>
    </source>
</reference>
<comment type="caution">
    <text evidence="1">The sequence shown here is derived from an EMBL/GenBank/DDBJ whole genome shotgun (WGS) entry which is preliminary data.</text>
</comment>
<gene>
    <name evidence="1" type="ORF">RF11_13828</name>
</gene>
<protein>
    <submittedName>
        <fullName evidence="1">Uncharacterized protein</fullName>
    </submittedName>
</protein>
<organism evidence="1 2">
    <name type="scientific">Thelohanellus kitauei</name>
    <name type="common">Myxosporean</name>
    <dbReference type="NCBI Taxonomy" id="669202"/>
    <lineage>
        <taxon>Eukaryota</taxon>
        <taxon>Metazoa</taxon>
        <taxon>Cnidaria</taxon>
        <taxon>Myxozoa</taxon>
        <taxon>Myxosporea</taxon>
        <taxon>Bivalvulida</taxon>
        <taxon>Platysporina</taxon>
        <taxon>Myxobolidae</taxon>
        <taxon>Thelohanellus</taxon>
    </lineage>
</organism>
<accession>A0A0C2J071</accession>
<sequence length="104" mass="11467">MSSHLPEAVETGEEQTDITADLLTGVSPQTFLAYVAAAHDLLVSADLTNTNISEHVQGPLGEDTTWRTLMIPHILLLPQPRPVTFVNCFKSWGRFDLPGNQLLR</sequence>
<dbReference type="AlphaFoldDB" id="A0A0C2J071"/>
<evidence type="ECO:0000313" key="2">
    <source>
        <dbReference type="Proteomes" id="UP000031668"/>
    </source>
</evidence>
<evidence type="ECO:0000313" key="1">
    <source>
        <dbReference type="EMBL" id="KII62457.1"/>
    </source>
</evidence>
<name>A0A0C2J071_THEKT</name>